<dbReference type="InterPro" id="IPR051841">
    <property type="entry name" value="MT-Golgi_org_protein"/>
</dbReference>
<gene>
    <name evidence="6" type="ORF">HJG60_014139</name>
</gene>
<feature type="region of interest" description="Disordered" evidence="5">
    <location>
        <begin position="102"/>
        <end position="230"/>
    </location>
</feature>
<dbReference type="Proteomes" id="UP000664940">
    <property type="component" value="Unassembled WGS sequence"/>
</dbReference>
<comment type="caution">
    <text evidence="6">The sequence shown here is derived from an EMBL/GenBank/DDBJ whole genome shotgun (WGS) entry which is preliminary data.</text>
</comment>
<dbReference type="GO" id="GO:0005876">
    <property type="term" value="C:spindle microtubule"/>
    <property type="evidence" value="ECO:0007669"/>
    <property type="project" value="TreeGrafter"/>
</dbReference>
<dbReference type="GO" id="GO:0000922">
    <property type="term" value="C:spindle pole"/>
    <property type="evidence" value="ECO:0007669"/>
    <property type="project" value="TreeGrafter"/>
</dbReference>
<feature type="compositionally biased region" description="Polar residues" evidence="5">
    <location>
        <begin position="110"/>
        <end position="123"/>
    </location>
</feature>
<evidence type="ECO:0000256" key="4">
    <source>
        <dbReference type="ARBA" id="ARBA00023054"/>
    </source>
</evidence>
<dbReference type="GO" id="GO:0000132">
    <property type="term" value="P:establishment of mitotic spindle orientation"/>
    <property type="evidence" value="ECO:0007669"/>
    <property type="project" value="TreeGrafter"/>
</dbReference>
<dbReference type="EMBL" id="JABVXQ010000006">
    <property type="protein sequence ID" value="KAF6105198.1"/>
    <property type="molecule type" value="Genomic_DNA"/>
</dbReference>
<evidence type="ECO:0000256" key="5">
    <source>
        <dbReference type="SAM" id="MobiDB-lite"/>
    </source>
</evidence>
<accession>A0A833ZZ25</accession>
<evidence type="ECO:0000256" key="1">
    <source>
        <dbReference type="ARBA" id="ARBA00004496"/>
    </source>
</evidence>
<keyword evidence="4" id="KW-0175">Coiled coil</keyword>
<dbReference type="PANTHER" id="PTHR18902:SF24">
    <property type="entry name" value="NUCLEAR MITOTIC APPARATUS PROTEIN 1"/>
    <property type="match status" value="1"/>
</dbReference>
<dbReference type="AlphaFoldDB" id="A0A833ZZ25"/>
<comment type="subcellular location">
    <subcellularLocation>
        <location evidence="1">Cytoplasm</location>
    </subcellularLocation>
</comment>
<keyword evidence="2" id="KW-0963">Cytoplasm</keyword>
<dbReference type="PANTHER" id="PTHR18902">
    <property type="entry name" value="NUCLEAR MITOTIC APPARATUS PROTEIN 1-RELATED"/>
    <property type="match status" value="1"/>
</dbReference>
<dbReference type="GO" id="GO:0008017">
    <property type="term" value="F:microtubule binding"/>
    <property type="evidence" value="ECO:0007669"/>
    <property type="project" value="TreeGrafter"/>
</dbReference>
<evidence type="ECO:0000313" key="7">
    <source>
        <dbReference type="Proteomes" id="UP000664940"/>
    </source>
</evidence>
<evidence type="ECO:0000256" key="3">
    <source>
        <dbReference type="ARBA" id="ARBA00022553"/>
    </source>
</evidence>
<evidence type="ECO:0000313" key="6">
    <source>
        <dbReference type="EMBL" id="KAF6105198.1"/>
    </source>
</evidence>
<name>A0A833ZZ25_9CHIR</name>
<evidence type="ECO:0000256" key="2">
    <source>
        <dbReference type="ARBA" id="ARBA00022490"/>
    </source>
</evidence>
<proteinExistence type="predicted"/>
<feature type="region of interest" description="Disordered" evidence="5">
    <location>
        <begin position="244"/>
        <end position="289"/>
    </location>
</feature>
<sequence length="289" mass="30790">MLLVEQLVGRELRGEVTGGGQELGAVCLGLFFYGHCAGKTKGREAFCDRKAPAVPDARPVKSLGQSCYISRQLGSTDHCHPMQPSLSLATITDEEMKTGDPQETLRRASMQPTQIAEGTGITTRQRKRVSLEPHQGPGTPETKKPTSCFPRPMTPRDRHEGRKQSTTEAQKKAVPAVVKQDDRRQSTAFNILNTPKKLGNSLLRRGASKKALSKASPNTRSGTRRSPRIATTTASAATAAAIAAATATPRAKGKVEILTGKGEGSTQEAQQEHGAAPGQGQARPVEAGH</sequence>
<keyword evidence="3" id="KW-0597">Phosphoprotein</keyword>
<organism evidence="6 7">
    <name type="scientific">Phyllostomus discolor</name>
    <name type="common">pale spear-nosed bat</name>
    <dbReference type="NCBI Taxonomy" id="89673"/>
    <lineage>
        <taxon>Eukaryota</taxon>
        <taxon>Metazoa</taxon>
        <taxon>Chordata</taxon>
        <taxon>Craniata</taxon>
        <taxon>Vertebrata</taxon>
        <taxon>Euteleostomi</taxon>
        <taxon>Mammalia</taxon>
        <taxon>Eutheria</taxon>
        <taxon>Laurasiatheria</taxon>
        <taxon>Chiroptera</taxon>
        <taxon>Yangochiroptera</taxon>
        <taxon>Phyllostomidae</taxon>
        <taxon>Phyllostominae</taxon>
        <taxon>Phyllostomus</taxon>
    </lineage>
</organism>
<dbReference type="GO" id="GO:0005737">
    <property type="term" value="C:cytoplasm"/>
    <property type="evidence" value="ECO:0007669"/>
    <property type="project" value="UniProtKB-SubCell"/>
</dbReference>
<feature type="compositionally biased region" description="Basic and acidic residues" evidence="5">
    <location>
        <begin position="154"/>
        <end position="171"/>
    </location>
</feature>
<protein>
    <submittedName>
        <fullName evidence="6">Nuclear mitotic apparatus protein 1</fullName>
    </submittedName>
</protein>
<reference evidence="6 7" key="1">
    <citation type="journal article" date="2020" name="Nature">
        <title>Six reference-quality genomes reveal evolution of bat adaptations.</title>
        <authorList>
            <person name="Jebb D."/>
            <person name="Huang Z."/>
            <person name="Pippel M."/>
            <person name="Hughes G.M."/>
            <person name="Lavrichenko K."/>
            <person name="Devanna P."/>
            <person name="Winkler S."/>
            <person name="Jermiin L.S."/>
            <person name="Skirmuntt E.C."/>
            <person name="Katzourakis A."/>
            <person name="Burkitt-Gray L."/>
            <person name="Ray D.A."/>
            <person name="Sullivan K.A.M."/>
            <person name="Roscito J.G."/>
            <person name="Kirilenko B.M."/>
            <person name="Davalos L.M."/>
            <person name="Corthals A.P."/>
            <person name="Power M.L."/>
            <person name="Jones G."/>
            <person name="Ransome R.D."/>
            <person name="Dechmann D.K.N."/>
            <person name="Locatelli A.G."/>
            <person name="Puechmaille S.J."/>
            <person name="Fedrigo O."/>
            <person name="Jarvis E.D."/>
            <person name="Hiller M."/>
            <person name="Vernes S.C."/>
            <person name="Myers E.W."/>
            <person name="Teeling E.C."/>
        </authorList>
    </citation>
    <scope>NUCLEOTIDE SEQUENCE [LARGE SCALE GENOMIC DNA]</scope>
    <source>
        <strain evidence="6">Bat1K_MPI-CBG_1</strain>
    </source>
</reference>
<dbReference type="GO" id="GO:0005813">
    <property type="term" value="C:centrosome"/>
    <property type="evidence" value="ECO:0007669"/>
    <property type="project" value="TreeGrafter"/>
</dbReference>